<organism evidence="1 2">
    <name type="scientific">Eumeta variegata</name>
    <name type="common">Bagworm moth</name>
    <name type="synonym">Eumeta japonica</name>
    <dbReference type="NCBI Taxonomy" id="151549"/>
    <lineage>
        <taxon>Eukaryota</taxon>
        <taxon>Metazoa</taxon>
        <taxon>Ecdysozoa</taxon>
        <taxon>Arthropoda</taxon>
        <taxon>Hexapoda</taxon>
        <taxon>Insecta</taxon>
        <taxon>Pterygota</taxon>
        <taxon>Neoptera</taxon>
        <taxon>Endopterygota</taxon>
        <taxon>Lepidoptera</taxon>
        <taxon>Glossata</taxon>
        <taxon>Ditrysia</taxon>
        <taxon>Tineoidea</taxon>
        <taxon>Psychidae</taxon>
        <taxon>Oiketicinae</taxon>
        <taxon>Eumeta</taxon>
    </lineage>
</organism>
<accession>A0A4C1SA57</accession>
<dbReference type="AlphaFoldDB" id="A0A4C1SA57"/>
<dbReference type="Proteomes" id="UP000299102">
    <property type="component" value="Unassembled WGS sequence"/>
</dbReference>
<proteinExistence type="predicted"/>
<protein>
    <submittedName>
        <fullName evidence="1">Uncharacterized protein</fullName>
    </submittedName>
</protein>
<keyword evidence="2" id="KW-1185">Reference proteome</keyword>
<reference evidence="1 2" key="1">
    <citation type="journal article" date="2019" name="Commun. Biol.">
        <title>The bagworm genome reveals a unique fibroin gene that provides high tensile strength.</title>
        <authorList>
            <person name="Kono N."/>
            <person name="Nakamura H."/>
            <person name="Ohtoshi R."/>
            <person name="Tomita M."/>
            <person name="Numata K."/>
            <person name="Arakawa K."/>
        </authorList>
    </citation>
    <scope>NUCLEOTIDE SEQUENCE [LARGE SCALE GENOMIC DNA]</scope>
</reference>
<sequence length="130" mass="14348">MFSDAAAAPVAPARIADGNIEQASKLLQARSYFVWIMQIILTQGDFTMLNYDIFPSGSLDRTGSTTPNKADEQCSARRCAAVGTRLRATRGGKRGGPRCLMYSDEFGKSMGPQLSRERHTQYLYAEGFTR</sequence>
<evidence type="ECO:0000313" key="2">
    <source>
        <dbReference type="Proteomes" id="UP000299102"/>
    </source>
</evidence>
<evidence type="ECO:0000313" key="1">
    <source>
        <dbReference type="EMBL" id="GBO99021.1"/>
    </source>
</evidence>
<name>A0A4C1SA57_EUMVA</name>
<dbReference type="EMBL" id="BGZK01000002">
    <property type="protein sequence ID" value="GBO99021.1"/>
    <property type="molecule type" value="Genomic_DNA"/>
</dbReference>
<comment type="caution">
    <text evidence="1">The sequence shown here is derived from an EMBL/GenBank/DDBJ whole genome shotgun (WGS) entry which is preliminary data.</text>
</comment>
<gene>
    <name evidence="1" type="ORF">EVAR_385_1</name>
</gene>